<gene>
    <name evidence="2" type="ORF">Lupro_12540</name>
</gene>
<dbReference type="Gene3D" id="1.10.1130.10">
    <property type="entry name" value="Flavocytochrome C3, Chain A"/>
    <property type="match status" value="2"/>
</dbReference>
<dbReference type="OrthoDB" id="9814800at2"/>
<feature type="domain" description="Doubled CXXCH motif" evidence="1">
    <location>
        <begin position="421"/>
        <end position="471"/>
    </location>
</feature>
<proteinExistence type="predicted"/>
<dbReference type="InterPro" id="IPR036280">
    <property type="entry name" value="Multihaem_cyt_sf"/>
</dbReference>
<dbReference type="PATRIC" id="fig|1622118.3.peg.2570"/>
<feature type="domain" description="Doubled CXXCH motif" evidence="1">
    <location>
        <begin position="170"/>
        <end position="202"/>
    </location>
</feature>
<reference evidence="2 3" key="2">
    <citation type="journal article" date="2016" name="Int. J. Syst. Evol. Microbiol.">
        <title>Lutibacter profundi sp. nov., isolated from a deep-sea hydrothermal system on the Arctic Mid-Ocean Ridge and emended description of the genus Lutibacter.</title>
        <authorList>
            <person name="Le Moine Bauer S."/>
            <person name="Roalkvam I."/>
            <person name="Steen I.H."/>
            <person name="Dahle H."/>
        </authorList>
    </citation>
    <scope>NUCLEOTIDE SEQUENCE [LARGE SCALE GENOMIC DNA]</scope>
    <source>
        <strain evidence="2 3">LP1</strain>
    </source>
</reference>
<evidence type="ECO:0000313" key="2">
    <source>
        <dbReference type="EMBL" id="AMC12038.1"/>
    </source>
</evidence>
<sequence length="559" mass="61304">MKNISILILYILFSFYAFLNAQSIITTKHNLSVSSTGTIKATSESEICIFCHTPHNSSPRAPLWNKNSSGTTYILYNSSTLDAVPGQPDGSSILCLSCHDGTIALGEVISRTTPIDMTGVMPSKSNLTTDLSNDHPISFTYDAALAAVDGQLKTPPLNSMAILDYNSKLQCTSCHDPHKEINPKFLRASIEFSDLCFLCHDRTYWNNSTHKTSTKTWNGSGTNPWAHLESAYATVSQNACANCHNPHNADGKLRLLKSNLEENNCLDCHNGNIANKNIQAELSKTYKHDVYNYSIVHDPTESTSVTTKHVECQDCHNPHASNSTIATAPSVNGFNKGVSGINQAGNPVNPATNTYEICYKCHAGNSWSPSPSLPRLIVQNNVRLEFEPSNPSFHPIAGPRNNSEITSNLISPNTASTVLYCTSCHASNNSNGPAGPHGSIYPQILKLQYETADYTVESAQAYALCYSCHNRNNIINDINTFKEHRLHIVEENTPCSVCHDAHGISSTQGNSTNNSNLINFRTDVVTPSSNGRLKYEDTGTNRGRCYLRCHGENHRPESY</sequence>
<evidence type="ECO:0000259" key="1">
    <source>
        <dbReference type="Pfam" id="PF09699"/>
    </source>
</evidence>
<organism evidence="2 3">
    <name type="scientific">Lutibacter profundi</name>
    <dbReference type="NCBI Taxonomy" id="1622118"/>
    <lineage>
        <taxon>Bacteria</taxon>
        <taxon>Pseudomonadati</taxon>
        <taxon>Bacteroidota</taxon>
        <taxon>Flavobacteriia</taxon>
        <taxon>Flavobacteriales</taxon>
        <taxon>Flavobacteriaceae</taxon>
        <taxon>Lutibacter</taxon>
    </lineage>
</organism>
<accession>A0A0X8G986</accession>
<dbReference type="RefSeq" id="WP_068210982.1">
    <property type="nucleotide sequence ID" value="NZ_CP013355.1"/>
</dbReference>
<dbReference type="KEGG" id="lut:Lupro_12540"/>
<name>A0A0X8G986_9FLAO</name>
<protein>
    <recommendedName>
        <fullName evidence="1">Doubled CXXCH motif domain-containing protein</fullName>
    </recommendedName>
</protein>
<feature type="domain" description="Doubled CXXCH motif" evidence="1">
    <location>
        <begin position="235"/>
        <end position="271"/>
    </location>
</feature>
<reference evidence="3" key="1">
    <citation type="submission" date="2015-12" db="EMBL/GenBank/DDBJ databases">
        <title>Complete genome sequence of Lutibacter profundus strain LP1.</title>
        <authorList>
            <person name="Wissuwa J."/>
            <person name="Le Moine Bauer S."/>
            <person name="Stokke R."/>
            <person name="Dahle H."/>
            <person name="Steen I.H."/>
        </authorList>
    </citation>
    <scope>NUCLEOTIDE SEQUENCE [LARGE SCALE GENOMIC DNA]</scope>
    <source>
        <strain evidence="3">LP1</strain>
    </source>
</reference>
<dbReference type="EMBL" id="CP013355">
    <property type="protein sequence ID" value="AMC12038.1"/>
    <property type="molecule type" value="Genomic_DNA"/>
</dbReference>
<evidence type="ECO:0000313" key="3">
    <source>
        <dbReference type="Proteomes" id="UP000059672"/>
    </source>
</evidence>
<dbReference type="AlphaFoldDB" id="A0A0X8G986"/>
<dbReference type="InterPro" id="IPR010177">
    <property type="entry name" value="Paired_CXXCH_1"/>
</dbReference>
<dbReference type="Pfam" id="PF09699">
    <property type="entry name" value="Paired_CXXCH_1"/>
    <property type="match status" value="3"/>
</dbReference>
<dbReference type="Proteomes" id="UP000059672">
    <property type="component" value="Chromosome"/>
</dbReference>
<dbReference type="SUPFAM" id="SSF48695">
    <property type="entry name" value="Multiheme cytochromes"/>
    <property type="match status" value="2"/>
</dbReference>
<dbReference type="NCBIfam" id="TIGR01905">
    <property type="entry name" value="paired_CXXCH_1"/>
    <property type="match status" value="1"/>
</dbReference>
<dbReference type="STRING" id="1622118.Lupro_12540"/>
<keyword evidence="3" id="KW-1185">Reference proteome</keyword>